<dbReference type="InterPro" id="IPR051313">
    <property type="entry name" value="Bact_iron-sidero_bind"/>
</dbReference>
<dbReference type="Pfam" id="PF01497">
    <property type="entry name" value="Peripla_BP_2"/>
    <property type="match status" value="1"/>
</dbReference>
<dbReference type="PANTHER" id="PTHR30532">
    <property type="entry name" value="IRON III DICITRATE-BINDING PERIPLASMIC PROTEIN"/>
    <property type="match status" value="1"/>
</dbReference>
<evidence type="ECO:0000313" key="10">
    <source>
        <dbReference type="Proteomes" id="UP000266482"/>
    </source>
</evidence>
<dbReference type="AlphaFoldDB" id="A0A3A1UY14"/>
<proteinExistence type="inferred from homology"/>
<feature type="chain" id="PRO_5039409994" evidence="7">
    <location>
        <begin position="34"/>
        <end position="341"/>
    </location>
</feature>
<sequence length="341" mass="37173">MRNSGMKKKSGLWWSSLVVIMVLVLAGCGANNAQNNAGNAGNTAENGNAAANNGSASGQSYEVVHAMGTETIEGTPQKVVILTNEGTEALLALGVKPVGAVKSWTGDPWYEHIKADMEGVTVVGEESQPNIDLIASLEPDLIIGNKMRQEKVYEQLKAIAPTVFAEDLRGEWQTNFTLYATALNKKAEGEALLAAFDERIQDFKSKAGDKLNETVSVVRFMAGKTRVYHTNTFSGIIFEKIGLARNEMTKNAKDAFVDEITKERLPEADADRIFYFTYETGDGGASQTEQEWTNDPLWKNLGAVKSGQVYKVDDAIWNTAGGIKAANLMLDELYDIYGLQK</sequence>
<reference evidence="9 10" key="1">
    <citation type="submission" date="2018-09" db="EMBL/GenBank/DDBJ databases">
        <title>Paenibacillus aracenensis nov. sp. isolated from a cave in southern Spain.</title>
        <authorList>
            <person name="Jurado V."/>
            <person name="Gutierrez-Patricio S."/>
            <person name="Gonzalez-Pimentel J.L."/>
            <person name="Miller A.Z."/>
            <person name="Laiz L."/>
            <person name="Saiz-Jimenez C."/>
        </authorList>
    </citation>
    <scope>NUCLEOTIDE SEQUENCE [LARGE SCALE GENOMIC DNA]</scope>
    <source>
        <strain evidence="9 10">DSM 22867</strain>
    </source>
</reference>
<dbReference type="GO" id="GO:0030288">
    <property type="term" value="C:outer membrane-bounded periplasmic space"/>
    <property type="evidence" value="ECO:0007669"/>
    <property type="project" value="TreeGrafter"/>
</dbReference>
<evidence type="ECO:0000256" key="1">
    <source>
        <dbReference type="ARBA" id="ARBA00004193"/>
    </source>
</evidence>
<protein>
    <submittedName>
        <fullName evidence="9">Iron-siderophore ABC transporter substrate-binding protein</fullName>
    </submittedName>
</protein>
<evidence type="ECO:0000256" key="5">
    <source>
        <dbReference type="ARBA" id="ARBA00023139"/>
    </source>
</evidence>
<dbReference type="PROSITE" id="PS50983">
    <property type="entry name" value="FE_B12_PBP"/>
    <property type="match status" value="1"/>
</dbReference>
<dbReference type="SUPFAM" id="SSF53807">
    <property type="entry name" value="Helical backbone' metal receptor"/>
    <property type="match status" value="1"/>
</dbReference>
<dbReference type="GO" id="GO:0005886">
    <property type="term" value="C:plasma membrane"/>
    <property type="evidence" value="ECO:0007669"/>
    <property type="project" value="UniProtKB-SubCell"/>
</dbReference>
<comment type="subcellular location">
    <subcellularLocation>
        <location evidence="1">Cell membrane</location>
        <topology evidence="1">Lipid-anchor</topology>
    </subcellularLocation>
</comment>
<dbReference type="CDD" id="cd01146">
    <property type="entry name" value="FhuD"/>
    <property type="match status" value="1"/>
</dbReference>
<feature type="signal peptide" evidence="7">
    <location>
        <begin position="1"/>
        <end position="33"/>
    </location>
</feature>
<organism evidence="9 10">
    <name type="scientific">Paenibacillus nanensis</name>
    <dbReference type="NCBI Taxonomy" id="393251"/>
    <lineage>
        <taxon>Bacteria</taxon>
        <taxon>Bacillati</taxon>
        <taxon>Bacillota</taxon>
        <taxon>Bacilli</taxon>
        <taxon>Bacillales</taxon>
        <taxon>Paenibacillaceae</taxon>
        <taxon>Paenibacillus</taxon>
    </lineage>
</organism>
<keyword evidence="3" id="KW-0813">Transport</keyword>
<dbReference type="EMBL" id="QXQA01000005">
    <property type="protein sequence ID" value="RIX53174.1"/>
    <property type="molecule type" value="Genomic_DNA"/>
</dbReference>
<dbReference type="InterPro" id="IPR002491">
    <property type="entry name" value="ABC_transptr_periplasmic_BD"/>
</dbReference>
<dbReference type="Gene3D" id="3.40.50.1980">
    <property type="entry name" value="Nitrogenase molybdenum iron protein domain"/>
    <property type="match status" value="2"/>
</dbReference>
<dbReference type="PROSITE" id="PS51257">
    <property type="entry name" value="PROKAR_LIPOPROTEIN"/>
    <property type="match status" value="1"/>
</dbReference>
<evidence type="ECO:0000256" key="3">
    <source>
        <dbReference type="ARBA" id="ARBA00022448"/>
    </source>
</evidence>
<accession>A0A3A1UY14</accession>
<dbReference type="Proteomes" id="UP000266482">
    <property type="component" value="Unassembled WGS sequence"/>
</dbReference>
<dbReference type="RefSeq" id="WP_119599754.1">
    <property type="nucleotide sequence ID" value="NZ_QXQA01000005.1"/>
</dbReference>
<keyword evidence="4 7" id="KW-0732">Signal</keyword>
<comment type="caution">
    <text evidence="9">The sequence shown here is derived from an EMBL/GenBank/DDBJ whole genome shotgun (WGS) entry which is preliminary data.</text>
</comment>
<evidence type="ECO:0000256" key="2">
    <source>
        <dbReference type="ARBA" id="ARBA00008814"/>
    </source>
</evidence>
<keyword evidence="6" id="KW-0449">Lipoprotein</keyword>
<keyword evidence="10" id="KW-1185">Reference proteome</keyword>
<feature type="domain" description="Fe/B12 periplasmic-binding" evidence="8">
    <location>
        <begin position="78"/>
        <end position="341"/>
    </location>
</feature>
<gene>
    <name evidence="9" type="ORF">D3P08_11110</name>
</gene>
<evidence type="ECO:0000256" key="6">
    <source>
        <dbReference type="ARBA" id="ARBA00023288"/>
    </source>
</evidence>
<keyword evidence="5" id="KW-0564">Palmitate</keyword>
<evidence type="ECO:0000256" key="7">
    <source>
        <dbReference type="SAM" id="SignalP"/>
    </source>
</evidence>
<dbReference type="PANTHER" id="PTHR30532:SF21">
    <property type="entry name" value="SIDEROPHORE-BINDING LIPOPROTEIN YFIY-RELATED"/>
    <property type="match status" value="1"/>
</dbReference>
<evidence type="ECO:0000313" key="9">
    <source>
        <dbReference type="EMBL" id="RIX53174.1"/>
    </source>
</evidence>
<dbReference type="OrthoDB" id="9793175at2"/>
<evidence type="ECO:0000259" key="8">
    <source>
        <dbReference type="PROSITE" id="PS50983"/>
    </source>
</evidence>
<dbReference type="GO" id="GO:1901678">
    <property type="term" value="P:iron coordination entity transport"/>
    <property type="evidence" value="ECO:0007669"/>
    <property type="project" value="UniProtKB-ARBA"/>
</dbReference>
<dbReference type="FunFam" id="3.40.50.1980:FF:000003">
    <property type="entry name" value="Iron ABC transporter substrate-binding protein"/>
    <property type="match status" value="1"/>
</dbReference>
<comment type="similarity">
    <text evidence="2">Belongs to the bacterial solute-binding protein 8 family.</text>
</comment>
<evidence type="ECO:0000256" key="4">
    <source>
        <dbReference type="ARBA" id="ARBA00022729"/>
    </source>
</evidence>
<name>A0A3A1UY14_9BACL</name>